<dbReference type="PANTHER" id="PTHR46724">
    <property type="entry name" value="ADP-RIBOSYLATION FACTOR-LIKE PROTEIN 9-RELATED"/>
    <property type="match status" value="1"/>
</dbReference>
<dbReference type="InParanoid" id="A0A6L2PJB3"/>
<feature type="binding site" evidence="4">
    <location>
        <position position="89"/>
    </location>
    <ligand>
        <name>Mg(2+)</name>
        <dbReference type="ChEBI" id="CHEBI:18420"/>
    </ligand>
</feature>
<evidence type="ECO:0008006" key="9">
    <source>
        <dbReference type="Google" id="ProtNLM"/>
    </source>
</evidence>
<accession>A0A6L2PJB3</accession>
<dbReference type="NCBIfam" id="TIGR00231">
    <property type="entry name" value="small_GTP"/>
    <property type="match status" value="1"/>
</dbReference>
<name>A0A6L2PJB3_COPFO</name>
<evidence type="ECO:0000256" key="1">
    <source>
        <dbReference type="ARBA" id="ARBA00022741"/>
    </source>
</evidence>
<organism evidence="7 8">
    <name type="scientific">Coptotermes formosanus</name>
    <name type="common">Formosan subterranean termite</name>
    <dbReference type="NCBI Taxonomy" id="36987"/>
    <lineage>
        <taxon>Eukaryota</taxon>
        <taxon>Metazoa</taxon>
        <taxon>Ecdysozoa</taxon>
        <taxon>Arthropoda</taxon>
        <taxon>Hexapoda</taxon>
        <taxon>Insecta</taxon>
        <taxon>Pterygota</taxon>
        <taxon>Neoptera</taxon>
        <taxon>Polyneoptera</taxon>
        <taxon>Dictyoptera</taxon>
        <taxon>Blattodea</taxon>
        <taxon>Blattoidea</taxon>
        <taxon>Termitoidae</taxon>
        <taxon>Rhinotermitidae</taxon>
        <taxon>Coptotermes</taxon>
    </lineage>
</organism>
<dbReference type="Gene3D" id="3.40.50.300">
    <property type="entry name" value="P-loop containing nucleotide triphosphate hydrolases"/>
    <property type="match status" value="1"/>
</dbReference>
<feature type="transmembrane region" description="Helical" evidence="6">
    <location>
        <begin position="12"/>
        <end position="30"/>
    </location>
</feature>
<proteinExistence type="inferred from homology"/>
<dbReference type="GO" id="GO:0046872">
    <property type="term" value="F:metal ion binding"/>
    <property type="evidence" value="ECO:0007669"/>
    <property type="project" value="UniProtKB-KW"/>
</dbReference>
<dbReference type="GO" id="GO:0051649">
    <property type="term" value="P:establishment of localization in cell"/>
    <property type="evidence" value="ECO:0007669"/>
    <property type="project" value="UniProtKB-ARBA"/>
</dbReference>
<dbReference type="InterPro" id="IPR027417">
    <property type="entry name" value="P-loop_NTPase"/>
</dbReference>
<dbReference type="PRINTS" id="PR00328">
    <property type="entry name" value="SAR1GTPBP"/>
</dbReference>
<sequence>MEPSCCGKVAKSLVIFGSGIALTACAYAAFRYWKRKDSKSIDEGFEDVSKLEGSPEKKILVLGLENAGKSSILAQVTSGTSKNQDVKPTEGFNVTCLHSGGISLNIWEIGGSESVRKYWSNFLQDTDLLVFVVDASELHNLSLAVKEVKTLLGDDRLAGVPILVLANKQDQSGAMSPEEVADALDISSIPASKHKVRVLGTQVPPNSLAKHPSITELERVLLVLSADNKVNH</sequence>
<dbReference type="GO" id="GO:0003924">
    <property type="term" value="F:GTPase activity"/>
    <property type="evidence" value="ECO:0007669"/>
    <property type="project" value="InterPro"/>
</dbReference>
<evidence type="ECO:0000256" key="6">
    <source>
        <dbReference type="SAM" id="Phobius"/>
    </source>
</evidence>
<dbReference type="AlphaFoldDB" id="A0A6L2PJB3"/>
<keyword evidence="4" id="KW-0460">Magnesium</keyword>
<dbReference type="EMBL" id="BLKM01011268">
    <property type="protein sequence ID" value="GFG32633.1"/>
    <property type="molecule type" value="Genomic_DNA"/>
</dbReference>
<keyword evidence="6" id="KW-0472">Membrane</keyword>
<reference evidence="8" key="1">
    <citation type="submission" date="2020-01" db="EMBL/GenBank/DDBJ databases">
        <title>Draft genome sequence of the Termite Coptotermes fromosanus.</title>
        <authorList>
            <person name="Itakura S."/>
            <person name="Yosikawa Y."/>
            <person name="Umezawa K."/>
        </authorList>
    </citation>
    <scope>NUCLEOTIDE SEQUENCE [LARGE SCALE GENOMIC DNA]</scope>
</reference>
<feature type="binding site" evidence="3">
    <location>
        <position position="111"/>
    </location>
    <ligand>
        <name>GTP</name>
        <dbReference type="ChEBI" id="CHEBI:37565"/>
    </ligand>
</feature>
<feature type="binding site" evidence="3">
    <location>
        <begin position="63"/>
        <end position="70"/>
    </location>
    <ligand>
        <name>GTP</name>
        <dbReference type="ChEBI" id="CHEBI:37565"/>
    </ligand>
</feature>
<dbReference type="InterPro" id="IPR053254">
    <property type="entry name" value="Arf-like_GTPase"/>
</dbReference>
<protein>
    <recommendedName>
        <fullName evidence="9">ADP-ribosylation factor-like protein 3</fullName>
    </recommendedName>
</protein>
<evidence type="ECO:0000256" key="5">
    <source>
        <dbReference type="RuleBase" id="RU003925"/>
    </source>
</evidence>
<feature type="binding site" evidence="3">
    <location>
        <begin position="167"/>
        <end position="170"/>
    </location>
    <ligand>
        <name>GTP</name>
        <dbReference type="ChEBI" id="CHEBI:37565"/>
    </ligand>
</feature>
<keyword evidence="1 3" id="KW-0547">Nucleotide-binding</keyword>
<dbReference type="GO" id="GO:0016192">
    <property type="term" value="P:vesicle-mediated transport"/>
    <property type="evidence" value="ECO:0007669"/>
    <property type="project" value="UniProtKB-ARBA"/>
</dbReference>
<dbReference type="OrthoDB" id="25466at2759"/>
<keyword evidence="6" id="KW-0812">Transmembrane</keyword>
<keyword evidence="2 3" id="KW-0342">GTP-binding</keyword>
<dbReference type="PROSITE" id="PS51417">
    <property type="entry name" value="ARF"/>
    <property type="match status" value="1"/>
</dbReference>
<keyword evidence="6" id="KW-1133">Transmembrane helix</keyword>
<comment type="caution">
    <text evidence="7">The sequence shown here is derived from an EMBL/GenBank/DDBJ whole genome shotgun (WGS) entry which is preliminary data.</text>
</comment>
<evidence type="ECO:0000256" key="4">
    <source>
        <dbReference type="PIRSR" id="PIRSR606689-2"/>
    </source>
</evidence>
<keyword evidence="8" id="KW-1185">Reference proteome</keyword>
<comment type="similarity">
    <text evidence="5">Belongs to the small GTPase superfamily. Arf family.</text>
</comment>
<dbReference type="Proteomes" id="UP000502823">
    <property type="component" value="Unassembled WGS sequence"/>
</dbReference>
<dbReference type="SMART" id="SM00177">
    <property type="entry name" value="ARF"/>
    <property type="match status" value="1"/>
</dbReference>
<evidence type="ECO:0000256" key="3">
    <source>
        <dbReference type="PIRSR" id="PIRSR606689-1"/>
    </source>
</evidence>
<evidence type="ECO:0000256" key="2">
    <source>
        <dbReference type="ARBA" id="ARBA00023134"/>
    </source>
</evidence>
<dbReference type="SUPFAM" id="SSF52540">
    <property type="entry name" value="P-loop containing nucleoside triphosphate hydrolases"/>
    <property type="match status" value="1"/>
</dbReference>
<dbReference type="GO" id="GO:0005525">
    <property type="term" value="F:GTP binding"/>
    <property type="evidence" value="ECO:0007669"/>
    <property type="project" value="UniProtKB-KW"/>
</dbReference>
<dbReference type="InterPro" id="IPR005225">
    <property type="entry name" value="Small_GTP-bd"/>
</dbReference>
<evidence type="ECO:0000313" key="8">
    <source>
        <dbReference type="Proteomes" id="UP000502823"/>
    </source>
</evidence>
<gene>
    <name evidence="7" type="ORF">Cfor_08577</name>
</gene>
<dbReference type="SMART" id="SM00178">
    <property type="entry name" value="SAR"/>
    <property type="match status" value="1"/>
</dbReference>
<dbReference type="Pfam" id="PF00025">
    <property type="entry name" value="Arf"/>
    <property type="match status" value="1"/>
</dbReference>
<dbReference type="InterPro" id="IPR006689">
    <property type="entry name" value="Small_GTPase_ARF/SAR"/>
</dbReference>
<evidence type="ECO:0000313" key="7">
    <source>
        <dbReference type="EMBL" id="GFG32633.1"/>
    </source>
</evidence>
<keyword evidence="4" id="KW-0479">Metal-binding</keyword>
<feature type="binding site" evidence="4">
    <location>
        <position position="70"/>
    </location>
    <ligand>
        <name>Mg(2+)</name>
        <dbReference type="ChEBI" id="CHEBI:18420"/>
    </ligand>
</feature>